<proteinExistence type="predicted"/>
<comment type="caution">
    <text evidence="1">The sequence shown here is derived from an EMBL/GenBank/DDBJ whole genome shotgun (WGS) entry which is preliminary data.</text>
</comment>
<gene>
    <name evidence="1" type="ORF">ETD85_53155</name>
</gene>
<sequence>AGQACMGVEQRLGAYLLGRASGDDGGLRWYQAYRRLRPEELSADTGYMAGAAGIGAALLHLDAVERAGARRLVLLPDNPFPAFAPQRGREQGD</sequence>
<dbReference type="Proteomes" id="UP000306628">
    <property type="component" value="Unassembled WGS sequence"/>
</dbReference>
<evidence type="ECO:0000313" key="1">
    <source>
        <dbReference type="EMBL" id="TMR19218.1"/>
    </source>
</evidence>
<feature type="non-terminal residue" evidence="1">
    <location>
        <position position="1"/>
    </location>
</feature>
<dbReference type="AlphaFoldDB" id="A0A5S4FGZ5"/>
<name>A0A5S4FGZ5_9ACTN</name>
<accession>A0A5S4FGZ5</accession>
<evidence type="ECO:0000313" key="2">
    <source>
        <dbReference type="Proteomes" id="UP000306628"/>
    </source>
</evidence>
<reference evidence="1 2" key="1">
    <citation type="submission" date="2019-05" db="EMBL/GenBank/DDBJ databases">
        <title>Draft genome sequence of Nonomuraea zeae DSM 100528.</title>
        <authorList>
            <person name="Saricaoglu S."/>
            <person name="Isik K."/>
        </authorList>
    </citation>
    <scope>NUCLEOTIDE SEQUENCE [LARGE SCALE GENOMIC DNA]</scope>
    <source>
        <strain evidence="1 2">DSM 100528</strain>
    </source>
</reference>
<keyword evidence="2" id="KW-1185">Reference proteome</keyword>
<protein>
    <submittedName>
        <fullName evidence="1">Uncharacterized protein</fullName>
    </submittedName>
</protein>
<dbReference type="EMBL" id="VCKX01000334">
    <property type="protein sequence ID" value="TMR19218.1"/>
    <property type="molecule type" value="Genomic_DNA"/>
</dbReference>
<organism evidence="1 2">
    <name type="scientific">Nonomuraea zeae</name>
    <dbReference type="NCBI Taxonomy" id="1642303"/>
    <lineage>
        <taxon>Bacteria</taxon>
        <taxon>Bacillati</taxon>
        <taxon>Actinomycetota</taxon>
        <taxon>Actinomycetes</taxon>
        <taxon>Streptosporangiales</taxon>
        <taxon>Streptosporangiaceae</taxon>
        <taxon>Nonomuraea</taxon>
    </lineage>
</organism>